<keyword evidence="4" id="KW-1185">Reference proteome</keyword>
<feature type="region of interest" description="Disordered" evidence="1">
    <location>
        <begin position="133"/>
        <end position="167"/>
    </location>
</feature>
<sequence>MTAPPAGGTDRQRASALRNWPQRLLHVAALLAGWAIFFWGWHTVLDRPWENRNLWWLIAGSLVVLPAFTLAWILHNKGIHRRKGARLGVPHVNESYAVDWNGREVRADWVALSRARLVVIDIADERKVYRAAGATALPSQPEPQADNDAADRSADGRPTETADWSAA</sequence>
<protein>
    <submittedName>
        <fullName evidence="3">Uncharacterized protein</fullName>
    </submittedName>
</protein>
<organism evidence="3 4">
    <name type="scientific">Quisquiliibacterium transsilvanicum</name>
    <dbReference type="NCBI Taxonomy" id="1549638"/>
    <lineage>
        <taxon>Bacteria</taxon>
        <taxon>Pseudomonadati</taxon>
        <taxon>Pseudomonadota</taxon>
        <taxon>Betaproteobacteria</taxon>
        <taxon>Burkholderiales</taxon>
        <taxon>Burkholderiaceae</taxon>
        <taxon>Quisquiliibacterium</taxon>
    </lineage>
</organism>
<comment type="caution">
    <text evidence="3">The sequence shown here is derived from an EMBL/GenBank/DDBJ whole genome shotgun (WGS) entry which is preliminary data.</text>
</comment>
<dbReference type="AlphaFoldDB" id="A0A7W8HF18"/>
<gene>
    <name evidence="3" type="ORF">HNQ70_000697</name>
</gene>
<keyword evidence="2" id="KW-1133">Transmembrane helix</keyword>
<reference evidence="3 4" key="1">
    <citation type="submission" date="2020-08" db="EMBL/GenBank/DDBJ databases">
        <title>Genomic Encyclopedia of Type Strains, Phase IV (KMG-IV): sequencing the most valuable type-strain genomes for metagenomic binning, comparative biology and taxonomic classification.</title>
        <authorList>
            <person name="Goeker M."/>
        </authorList>
    </citation>
    <scope>NUCLEOTIDE SEQUENCE [LARGE SCALE GENOMIC DNA]</scope>
    <source>
        <strain evidence="3 4">DSM 29781</strain>
    </source>
</reference>
<proteinExistence type="predicted"/>
<feature type="transmembrane region" description="Helical" evidence="2">
    <location>
        <begin position="24"/>
        <end position="42"/>
    </location>
</feature>
<evidence type="ECO:0000256" key="1">
    <source>
        <dbReference type="SAM" id="MobiDB-lite"/>
    </source>
</evidence>
<evidence type="ECO:0000313" key="4">
    <source>
        <dbReference type="Proteomes" id="UP000532440"/>
    </source>
</evidence>
<evidence type="ECO:0000313" key="3">
    <source>
        <dbReference type="EMBL" id="MBB5270693.1"/>
    </source>
</evidence>
<evidence type="ECO:0000256" key="2">
    <source>
        <dbReference type="SAM" id="Phobius"/>
    </source>
</evidence>
<dbReference type="EMBL" id="JACHGB010000002">
    <property type="protein sequence ID" value="MBB5270693.1"/>
    <property type="molecule type" value="Genomic_DNA"/>
</dbReference>
<feature type="compositionally biased region" description="Basic and acidic residues" evidence="1">
    <location>
        <begin position="149"/>
        <end position="160"/>
    </location>
</feature>
<dbReference type="RefSeq" id="WP_183964344.1">
    <property type="nucleotide sequence ID" value="NZ_BAABEW010000008.1"/>
</dbReference>
<accession>A0A7W8HF18</accession>
<keyword evidence="2" id="KW-0812">Transmembrane</keyword>
<dbReference type="Proteomes" id="UP000532440">
    <property type="component" value="Unassembled WGS sequence"/>
</dbReference>
<name>A0A7W8HF18_9BURK</name>
<keyword evidence="2" id="KW-0472">Membrane</keyword>
<feature type="transmembrane region" description="Helical" evidence="2">
    <location>
        <begin position="54"/>
        <end position="74"/>
    </location>
</feature>